<proteinExistence type="predicted"/>
<sequence>MIYLFLKRARLADYFLLNNENISKFSSLLDWDEILSVSNLSDYFSVKLDCLMNQNRSEFEFKPFVFSSMPKEFLQFALKPYNFKFEAAKQVVLFNFIDYNYLISHNDDFNDAAVDDDEELEKNQKNIVMPQLKMNYISTILTTRYSRC</sequence>
<dbReference type="EMBL" id="JAPFFF010000031">
    <property type="protein sequence ID" value="KAK8845232.1"/>
    <property type="molecule type" value="Genomic_DNA"/>
</dbReference>
<accession>A0ABR2HF14</accession>
<evidence type="ECO:0000313" key="2">
    <source>
        <dbReference type="Proteomes" id="UP001470230"/>
    </source>
</evidence>
<comment type="caution">
    <text evidence="1">The sequence shown here is derived from an EMBL/GenBank/DDBJ whole genome shotgun (WGS) entry which is preliminary data.</text>
</comment>
<reference evidence="1 2" key="1">
    <citation type="submission" date="2024-04" db="EMBL/GenBank/DDBJ databases">
        <title>Tritrichomonas musculus Genome.</title>
        <authorList>
            <person name="Alves-Ferreira E."/>
            <person name="Grigg M."/>
            <person name="Lorenzi H."/>
            <person name="Galac M."/>
        </authorList>
    </citation>
    <scope>NUCLEOTIDE SEQUENCE [LARGE SCALE GENOMIC DNA]</scope>
    <source>
        <strain evidence="1 2">EAF2021</strain>
    </source>
</reference>
<evidence type="ECO:0000313" key="1">
    <source>
        <dbReference type="EMBL" id="KAK8845232.1"/>
    </source>
</evidence>
<dbReference type="Proteomes" id="UP001470230">
    <property type="component" value="Unassembled WGS sequence"/>
</dbReference>
<organism evidence="1 2">
    <name type="scientific">Tritrichomonas musculus</name>
    <dbReference type="NCBI Taxonomy" id="1915356"/>
    <lineage>
        <taxon>Eukaryota</taxon>
        <taxon>Metamonada</taxon>
        <taxon>Parabasalia</taxon>
        <taxon>Tritrichomonadida</taxon>
        <taxon>Tritrichomonadidae</taxon>
        <taxon>Tritrichomonas</taxon>
    </lineage>
</organism>
<protein>
    <submittedName>
        <fullName evidence="1">Uncharacterized protein</fullName>
    </submittedName>
</protein>
<keyword evidence="2" id="KW-1185">Reference proteome</keyword>
<gene>
    <name evidence="1" type="ORF">M9Y10_021416</name>
</gene>
<name>A0ABR2HF14_9EUKA</name>